<accession>A0A7Y0BT07</accession>
<dbReference type="RefSeq" id="WP_169495130.1">
    <property type="nucleotide sequence ID" value="NZ_JABBGM010000014.1"/>
</dbReference>
<evidence type="ECO:0000313" key="2">
    <source>
        <dbReference type="EMBL" id="NML95928.1"/>
    </source>
</evidence>
<comment type="caution">
    <text evidence="2">The sequence shown here is derived from an EMBL/GenBank/DDBJ whole genome shotgun (WGS) entry which is preliminary data.</text>
</comment>
<evidence type="ECO:0000313" key="3">
    <source>
        <dbReference type="Proteomes" id="UP000583556"/>
    </source>
</evidence>
<evidence type="ECO:0000259" key="1">
    <source>
        <dbReference type="SMART" id="SM00953"/>
    </source>
</evidence>
<dbReference type="Pfam" id="PF08808">
    <property type="entry name" value="RES"/>
    <property type="match status" value="1"/>
</dbReference>
<dbReference type="InterPro" id="IPR014914">
    <property type="entry name" value="RES_dom"/>
</dbReference>
<dbReference type="EMBL" id="JABBGM010000014">
    <property type="protein sequence ID" value="NML95928.1"/>
    <property type="molecule type" value="Genomic_DNA"/>
</dbReference>
<dbReference type="Proteomes" id="UP000583556">
    <property type="component" value="Unassembled WGS sequence"/>
</dbReference>
<reference evidence="2 3" key="1">
    <citation type="submission" date="2020-04" db="EMBL/GenBank/DDBJ databases">
        <title>Novosphingobium sp. TW-4 isolated from soil.</title>
        <authorList>
            <person name="Dahal R.H."/>
            <person name="Chaudhary D.K."/>
        </authorList>
    </citation>
    <scope>NUCLEOTIDE SEQUENCE [LARGE SCALE GENOMIC DNA]</scope>
    <source>
        <strain evidence="2 3">TW-4</strain>
    </source>
</reference>
<proteinExistence type="predicted"/>
<gene>
    <name evidence="2" type="ORF">HHL27_19830</name>
</gene>
<protein>
    <submittedName>
        <fullName evidence="2">RES family NAD+ phosphorylase</fullName>
    </submittedName>
</protein>
<feature type="domain" description="RES" evidence="1">
    <location>
        <begin position="24"/>
        <end position="158"/>
    </location>
</feature>
<dbReference type="SMART" id="SM00953">
    <property type="entry name" value="RES"/>
    <property type="match status" value="1"/>
</dbReference>
<keyword evidence="3" id="KW-1185">Reference proteome</keyword>
<dbReference type="AlphaFoldDB" id="A0A7Y0BT07"/>
<organism evidence="2 3">
    <name type="scientific">Novosphingobium olei</name>
    <dbReference type="NCBI Taxonomy" id="2728851"/>
    <lineage>
        <taxon>Bacteria</taxon>
        <taxon>Pseudomonadati</taxon>
        <taxon>Pseudomonadota</taxon>
        <taxon>Alphaproteobacteria</taxon>
        <taxon>Sphingomonadales</taxon>
        <taxon>Sphingomonadaceae</taxon>
        <taxon>Novosphingobium</taxon>
    </lineage>
</organism>
<name>A0A7Y0BT07_9SPHN</name>
<sequence>MSYPICHLSVPLWRMLPIPHQRTPLSGEGARLYGGRWNPRGTPALYLATDHATAVAEFYQGLPKPGTLAPYHVNASRIADLTDGRGGPFDSVVAQALETSWKALAQTSRNPPPSWQLAVELIADGIEGALVPSVQNRGGCSLVLWRWHDAALGSGEGAALILLDPERSLS</sequence>